<name>A0A0G0VRX2_UNCKA</name>
<protein>
    <submittedName>
        <fullName evidence="1">Uncharacterized protein</fullName>
    </submittedName>
</protein>
<evidence type="ECO:0000313" key="2">
    <source>
        <dbReference type="Proteomes" id="UP000033947"/>
    </source>
</evidence>
<accession>A0A0G0VRX2</accession>
<dbReference type="AlphaFoldDB" id="A0A0G0VRX2"/>
<reference evidence="1 2" key="1">
    <citation type="journal article" date="2015" name="Nature">
        <title>rRNA introns, odd ribosomes, and small enigmatic genomes across a large radiation of phyla.</title>
        <authorList>
            <person name="Brown C.T."/>
            <person name="Hug L.A."/>
            <person name="Thomas B.C."/>
            <person name="Sharon I."/>
            <person name="Castelle C.J."/>
            <person name="Singh A."/>
            <person name="Wilkins M.J."/>
            <person name="Williams K.H."/>
            <person name="Banfield J.F."/>
        </authorList>
    </citation>
    <scope>NUCLEOTIDE SEQUENCE [LARGE SCALE GENOMIC DNA]</scope>
</reference>
<dbReference type="EMBL" id="LCBB01000001">
    <property type="protein sequence ID" value="KKS03614.1"/>
    <property type="molecule type" value="Genomic_DNA"/>
</dbReference>
<proteinExistence type="predicted"/>
<sequence>MFKKRPKLPKVERKLLPEIIRKIPTETMLEKSSARNLLGIKARPGDHKEAIVKSIYKDTISRAIAYHKSPSLYNGVPVKLREALEYADDFMFLERAVRGDPGAYLNHIEREKSVSNEARTQFLTSVQEWALPRKNQVLTGHDVLIWGPAEVVIPVEHEPTIALDGEIVKYRQLGNVIRSVIDGNVMDMSETPADLLSGSVDPVWYAAPSSIVWHDTYYEMPHNKKAYAFWAGVITADDIYQIIELGDLLVHAEKVAVNDRDAVLFMTAVLRAEVDVNGKPPDFSNVAKIISKQKGKWELRTGSDVRSAFLAFIPGSSPPPRWCLHSVSNLVEVLPKFTDSLKSFGDRNGNYVAGFNKGQVVFLDNRVRPSVAYIGSSKTGKTTKALQEVFEVTQNVIWLPLSATQFEAVPKICKNFGGTVLPLNLPDAYTVMPNVEAPDRTKVWMAKQQEMHTADIDLATQIVRDQFSRWEDKKKIDGLPLTFEIESGNTVRLLNFYFQYLTVFQQYWTEWFKKTGNTIMLVADNFGAVQKGTDDPNLGYIPSATGRALGLQLVSLVNNGRNGGVMTRILTQNNTDLEYIKPGFIKDFGLVMEFEHNQYSIAKLSENSAPYVPELKVTLPNSILKLVGRQEPEQGADGWTQETSSARS</sequence>
<evidence type="ECO:0000313" key="1">
    <source>
        <dbReference type="EMBL" id="KKS03614.1"/>
    </source>
</evidence>
<dbReference type="Proteomes" id="UP000033947">
    <property type="component" value="Unassembled WGS sequence"/>
</dbReference>
<gene>
    <name evidence="1" type="ORF">UU55_C0001G0075</name>
</gene>
<comment type="caution">
    <text evidence="1">The sequence shown here is derived from an EMBL/GenBank/DDBJ whole genome shotgun (WGS) entry which is preliminary data.</text>
</comment>
<organism evidence="1 2">
    <name type="scientific">candidate division WWE3 bacterium GW2011_GWC2_41_23</name>
    <dbReference type="NCBI Taxonomy" id="1619123"/>
    <lineage>
        <taxon>Bacteria</taxon>
        <taxon>Katanobacteria</taxon>
    </lineage>
</organism>